<dbReference type="SMART" id="SM00860">
    <property type="entry name" value="SMI1_KNR4"/>
    <property type="match status" value="1"/>
</dbReference>
<dbReference type="Proteomes" id="UP000317835">
    <property type="component" value="Chromosome"/>
</dbReference>
<dbReference type="InterPro" id="IPR018958">
    <property type="entry name" value="Knr4/Smi1-like_dom"/>
</dbReference>
<evidence type="ECO:0000313" key="2">
    <source>
        <dbReference type="EMBL" id="QDV34565.1"/>
    </source>
</evidence>
<dbReference type="KEGG" id="tpla:ElP_24550"/>
<organism evidence="2 3">
    <name type="scientific">Tautonia plasticadhaerens</name>
    <dbReference type="NCBI Taxonomy" id="2527974"/>
    <lineage>
        <taxon>Bacteria</taxon>
        <taxon>Pseudomonadati</taxon>
        <taxon>Planctomycetota</taxon>
        <taxon>Planctomycetia</taxon>
        <taxon>Isosphaerales</taxon>
        <taxon>Isosphaeraceae</taxon>
        <taxon>Tautonia</taxon>
    </lineage>
</organism>
<sequence>MSPIVATSDKLDEAVGGWALEAGVPASWLPPPEALSAIGPASATLRPPADPRALDDWERRHGFCLPRGLRAWLRRSDGFYPESGPAVHPIAAIGPMVPFARVPGLIVQPESWFELGNPNEAETICIDLAYRWVPCGDAPIFASGDDLTGLPPRIIAPSFEAWFARLLREGGRAYWLDSHFVGLGDPWGEHRRRSPAPELPDRLRSLIPHVLRPVESGLDDLALAASLGISRFDAEALLRHLQHAPGEEGAC</sequence>
<evidence type="ECO:0000259" key="1">
    <source>
        <dbReference type="SMART" id="SM00860"/>
    </source>
</evidence>
<dbReference type="AlphaFoldDB" id="A0A518H142"/>
<gene>
    <name evidence="2" type="ORF">ElP_24550</name>
</gene>
<dbReference type="OrthoDB" id="259147at2"/>
<proteinExistence type="predicted"/>
<protein>
    <recommendedName>
        <fullName evidence="1">Knr4/Smi1-like domain-containing protein</fullName>
    </recommendedName>
</protein>
<keyword evidence="3" id="KW-1185">Reference proteome</keyword>
<dbReference type="RefSeq" id="WP_145269544.1">
    <property type="nucleotide sequence ID" value="NZ_CP036426.1"/>
</dbReference>
<accession>A0A518H142</accession>
<evidence type="ECO:0000313" key="3">
    <source>
        <dbReference type="Proteomes" id="UP000317835"/>
    </source>
</evidence>
<reference evidence="2 3" key="1">
    <citation type="submission" date="2019-02" db="EMBL/GenBank/DDBJ databases">
        <title>Deep-cultivation of Planctomycetes and their phenomic and genomic characterization uncovers novel biology.</title>
        <authorList>
            <person name="Wiegand S."/>
            <person name="Jogler M."/>
            <person name="Boedeker C."/>
            <person name="Pinto D."/>
            <person name="Vollmers J."/>
            <person name="Rivas-Marin E."/>
            <person name="Kohn T."/>
            <person name="Peeters S.H."/>
            <person name="Heuer A."/>
            <person name="Rast P."/>
            <person name="Oberbeckmann S."/>
            <person name="Bunk B."/>
            <person name="Jeske O."/>
            <person name="Meyerdierks A."/>
            <person name="Storesund J.E."/>
            <person name="Kallscheuer N."/>
            <person name="Luecker S."/>
            <person name="Lage O.M."/>
            <person name="Pohl T."/>
            <person name="Merkel B.J."/>
            <person name="Hornburger P."/>
            <person name="Mueller R.-W."/>
            <person name="Bruemmer F."/>
            <person name="Labrenz M."/>
            <person name="Spormann A.M."/>
            <person name="Op den Camp H."/>
            <person name="Overmann J."/>
            <person name="Amann R."/>
            <person name="Jetten M.S.M."/>
            <person name="Mascher T."/>
            <person name="Medema M.H."/>
            <person name="Devos D.P."/>
            <person name="Kaster A.-K."/>
            <person name="Ovreas L."/>
            <person name="Rohde M."/>
            <person name="Galperin M.Y."/>
            <person name="Jogler C."/>
        </authorList>
    </citation>
    <scope>NUCLEOTIDE SEQUENCE [LARGE SCALE GENOMIC DNA]</scope>
    <source>
        <strain evidence="2 3">ElP</strain>
    </source>
</reference>
<dbReference type="InterPro" id="IPR037883">
    <property type="entry name" value="Knr4/Smi1-like_sf"/>
</dbReference>
<dbReference type="EMBL" id="CP036426">
    <property type="protein sequence ID" value="QDV34565.1"/>
    <property type="molecule type" value="Genomic_DNA"/>
</dbReference>
<dbReference type="SUPFAM" id="SSF160631">
    <property type="entry name" value="SMI1/KNR4-like"/>
    <property type="match status" value="1"/>
</dbReference>
<feature type="domain" description="Knr4/Smi1-like" evidence="1">
    <location>
        <begin position="48"/>
        <end position="165"/>
    </location>
</feature>
<name>A0A518H142_9BACT</name>